<dbReference type="GO" id="GO:0005516">
    <property type="term" value="F:calmodulin binding"/>
    <property type="evidence" value="ECO:0007669"/>
    <property type="project" value="UniProtKB-KW"/>
</dbReference>
<comment type="similarity">
    <text evidence="2">Belongs to the IQD family.</text>
</comment>
<dbReference type="CDD" id="cd23767">
    <property type="entry name" value="IQCD"/>
    <property type="match status" value="1"/>
</dbReference>
<dbReference type="Pfam" id="PF13178">
    <property type="entry name" value="DUF4005"/>
    <property type="match status" value="1"/>
</dbReference>
<feature type="compositionally biased region" description="Polar residues" evidence="4">
    <location>
        <begin position="283"/>
        <end position="295"/>
    </location>
</feature>
<dbReference type="InterPro" id="IPR025064">
    <property type="entry name" value="DUF4005"/>
</dbReference>
<dbReference type="SMART" id="SM00015">
    <property type="entry name" value="IQ"/>
    <property type="match status" value="2"/>
</dbReference>
<proteinExistence type="inferred from homology"/>
<evidence type="ECO:0000256" key="2">
    <source>
        <dbReference type="ARBA" id="ARBA00024341"/>
    </source>
</evidence>
<dbReference type="Gene3D" id="1.20.5.190">
    <property type="match status" value="1"/>
</dbReference>
<accession>A0AAW2RID0</accession>
<organism evidence="6">
    <name type="scientific">Sesamum angustifolium</name>
    <dbReference type="NCBI Taxonomy" id="2727405"/>
    <lineage>
        <taxon>Eukaryota</taxon>
        <taxon>Viridiplantae</taxon>
        <taxon>Streptophyta</taxon>
        <taxon>Embryophyta</taxon>
        <taxon>Tracheophyta</taxon>
        <taxon>Spermatophyta</taxon>
        <taxon>Magnoliopsida</taxon>
        <taxon>eudicotyledons</taxon>
        <taxon>Gunneridae</taxon>
        <taxon>Pentapetalae</taxon>
        <taxon>asterids</taxon>
        <taxon>lamiids</taxon>
        <taxon>Lamiales</taxon>
        <taxon>Pedaliaceae</taxon>
        <taxon>Sesamum</taxon>
    </lineage>
</organism>
<comment type="caution">
    <text evidence="6">The sequence shown here is derived from an EMBL/GenBank/DDBJ whole genome shotgun (WGS) entry which is preliminary data.</text>
</comment>
<evidence type="ECO:0000256" key="4">
    <source>
        <dbReference type="SAM" id="MobiDB-lite"/>
    </source>
</evidence>
<gene>
    <name evidence="6" type="ORF">Sangu_0048600</name>
</gene>
<reference evidence="6" key="1">
    <citation type="submission" date="2020-06" db="EMBL/GenBank/DDBJ databases">
        <authorList>
            <person name="Li T."/>
            <person name="Hu X."/>
            <person name="Zhang T."/>
            <person name="Song X."/>
            <person name="Zhang H."/>
            <person name="Dai N."/>
            <person name="Sheng W."/>
            <person name="Hou X."/>
            <person name="Wei L."/>
        </authorList>
    </citation>
    <scope>NUCLEOTIDE SEQUENCE</scope>
    <source>
        <strain evidence="6">G01</strain>
        <tissue evidence="6">Leaf</tissue>
    </source>
</reference>
<dbReference type="EMBL" id="JACGWK010000001">
    <property type="protein sequence ID" value="KAL0379843.1"/>
    <property type="molecule type" value="Genomic_DNA"/>
</dbReference>
<evidence type="ECO:0000313" key="6">
    <source>
        <dbReference type="EMBL" id="KAL0379843.1"/>
    </source>
</evidence>
<evidence type="ECO:0000256" key="1">
    <source>
        <dbReference type="ARBA" id="ARBA00022860"/>
    </source>
</evidence>
<comment type="subunit">
    <text evidence="3">Binds to multiple calmodulin (CaM) in the presence of Ca(2+) and CaM-like proteins.</text>
</comment>
<dbReference type="InterPro" id="IPR000048">
    <property type="entry name" value="IQ_motif_EF-hand-BS"/>
</dbReference>
<dbReference type="PANTHER" id="PTHR32295:SF41">
    <property type="entry name" value="PROTEIN IQ-DOMAIN 11"/>
    <property type="match status" value="1"/>
</dbReference>
<dbReference type="PANTHER" id="PTHR32295">
    <property type="entry name" value="IQ-DOMAIN 5-RELATED"/>
    <property type="match status" value="1"/>
</dbReference>
<evidence type="ECO:0000259" key="5">
    <source>
        <dbReference type="Pfam" id="PF13178"/>
    </source>
</evidence>
<feature type="region of interest" description="Disordered" evidence="4">
    <location>
        <begin position="321"/>
        <end position="346"/>
    </location>
</feature>
<dbReference type="PROSITE" id="PS50096">
    <property type="entry name" value="IQ"/>
    <property type="match status" value="2"/>
</dbReference>
<evidence type="ECO:0000256" key="3">
    <source>
        <dbReference type="ARBA" id="ARBA00024378"/>
    </source>
</evidence>
<sequence length="459" mass="52002">MLFDFLKCCKKDKRKRWIFRLLKVKQLAPFSASMPARERLSWEAAEQNNCDLPVIVAKDAIDVGQVPVNGESAHQQEQCEKSAESHGHADIQRLSHQDEQASQELAATKIQAAFRGYLVSFLQKGSSFLDEYLPGQARKALRALKGVVKLQALIRGWAVRQQAINTLKCLQSIVNIQSEVCSKRCERIKDNSHCQEYKSQDFREKDIKVDLNSQKRWDDSTLTKEEVKTLFLNKREACIKRERVKEYYLSHRRSAETEREKVYGRRRYWLEQWVDAQLAKSDNPGNLNRTSSANARNRDEVGGGLPNLRYLQKQYQAEISDSPAYIPRRSPHHRKQRSIGDDSSFAGSPSIPAYMASTESAKAKARSLSSPRLRPLSFDVCSEITSPYKHKLSPISSINSELTGSSWVGNHINSSQKSPRLKGLAGPIKSTMSTKDLRLRGIYYQNGIGVADDANPMGK</sequence>
<name>A0AAW2RID0_9LAMI</name>
<reference evidence="6" key="2">
    <citation type="journal article" date="2024" name="Plant">
        <title>Genomic evolution and insights into agronomic trait innovations of Sesamum species.</title>
        <authorList>
            <person name="Miao H."/>
            <person name="Wang L."/>
            <person name="Qu L."/>
            <person name="Liu H."/>
            <person name="Sun Y."/>
            <person name="Le M."/>
            <person name="Wang Q."/>
            <person name="Wei S."/>
            <person name="Zheng Y."/>
            <person name="Lin W."/>
            <person name="Duan Y."/>
            <person name="Cao H."/>
            <person name="Xiong S."/>
            <person name="Wang X."/>
            <person name="Wei L."/>
            <person name="Li C."/>
            <person name="Ma Q."/>
            <person name="Ju M."/>
            <person name="Zhao R."/>
            <person name="Li G."/>
            <person name="Mu C."/>
            <person name="Tian Q."/>
            <person name="Mei H."/>
            <person name="Zhang T."/>
            <person name="Gao T."/>
            <person name="Zhang H."/>
        </authorList>
    </citation>
    <scope>NUCLEOTIDE SEQUENCE</scope>
    <source>
        <strain evidence="6">G01</strain>
    </source>
</reference>
<protein>
    <submittedName>
        <fullName evidence="6">Protein IQ-DOMAIN 14</fullName>
    </submittedName>
</protein>
<dbReference type="AlphaFoldDB" id="A0AAW2RID0"/>
<feature type="domain" description="DUF4005" evidence="5">
    <location>
        <begin position="316"/>
        <end position="406"/>
    </location>
</feature>
<dbReference type="Pfam" id="PF00612">
    <property type="entry name" value="IQ"/>
    <property type="match status" value="2"/>
</dbReference>
<feature type="region of interest" description="Disordered" evidence="4">
    <location>
        <begin position="280"/>
        <end position="305"/>
    </location>
</feature>
<keyword evidence="1" id="KW-0112">Calmodulin-binding</keyword>